<organism evidence="1 2">
    <name type="scientific">Enterobacter hormaechei subsp. xiangfangensis</name>
    <dbReference type="NCBI Taxonomy" id="1296536"/>
    <lineage>
        <taxon>Bacteria</taxon>
        <taxon>Pseudomonadati</taxon>
        <taxon>Pseudomonadota</taxon>
        <taxon>Gammaproteobacteria</taxon>
        <taxon>Enterobacterales</taxon>
        <taxon>Enterobacteriaceae</taxon>
        <taxon>Enterobacter</taxon>
        <taxon>Enterobacter cloacae complex</taxon>
    </lineage>
</organism>
<evidence type="ECO:0000313" key="1">
    <source>
        <dbReference type="EMBL" id="KJM67339.1"/>
    </source>
</evidence>
<dbReference type="NCBIfam" id="TIGR03359">
    <property type="entry name" value="VI_chp_6"/>
    <property type="match status" value="1"/>
</dbReference>
<dbReference type="AlphaFoldDB" id="A0A837FB46"/>
<dbReference type="PANTHER" id="PTHR35370:SF4">
    <property type="entry name" value="TYPE VI SECRETION SYSTEM BASEPLATE SUBUNIT TSSF"/>
    <property type="match status" value="1"/>
</dbReference>
<proteinExistence type="predicted"/>
<dbReference type="InterPro" id="IPR010272">
    <property type="entry name" value="T6SS_TssF"/>
</dbReference>
<name>A0A837FB46_9ENTR</name>
<dbReference type="RefSeq" id="WP_045346479.1">
    <property type="nucleotide sequence ID" value="NZ_JAYXUI010000027.1"/>
</dbReference>
<comment type="caution">
    <text evidence="1">The sequence shown here is derived from an EMBL/GenBank/DDBJ whole genome shotgun (WGS) entry which is preliminary data.</text>
</comment>
<gene>
    <name evidence="1" type="ORF">SS59_13875</name>
</gene>
<accession>A0A837FB46</accession>
<dbReference type="Pfam" id="PF05947">
    <property type="entry name" value="T6SS_TssF"/>
    <property type="match status" value="1"/>
</dbReference>
<dbReference type="PANTHER" id="PTHR35370">
    <property type="entry name" value="CYTOPLASMIC PROTEIN-RELATED-RELATED"/>
    <property type="match status" value="1"/>
</dbReference>
<dbReference type="PIRSF" id="PIRSF028304">
    <property type="entry name" value="UCP028304"/>
    <property type="match status" value="1"/>
</dbReference>
<dbReference type="EMBL" id="JZYN01000016">
    <property type="protein sequence ID" value="KJM67339.1"/>
    <property type="molecule type" value="Genomic_DNA"/>
</dbReference>
<reference evidence="1 2" key="1">
    <citation type="submission" date="2015-03" db="EMBL/GenBank/DDBJ databases">
        <authorList>
            <person name="McCorrison J."/>
            <person name="Sanka R."/>
            <person name="Adams M."/>
            <person name="Brinkac L."/>
            <person name="Nierman W."/>
            <person name="Sutton G."/>
            <person name="Nelson K."/>
            <person name="Kiedrowski L."/>
            <person name="Guerrero D."/>
            <person name="Bonomo R."/>
        </authorList>
    </citation>
    <scope>NUCLEOTIDE SEQUENCE [LARGE SCALE GENOMIC DNA]</scope>
    <source>
        <strain evidence="1 2">39373</strain>
    </source>
</reference>
<dbReference type="Proteomes" id="UP000033679">
    <property type="component" value="Unassembled WGS sequence"/>
</dbReference>
<protein>
    <submittedName>
        <fullName evidence="1">Type VI secretion protein ImpG</fullName>
    </submittedName>
</protein>
<sequence length="587" mass="67305">MEDLTLRYFDAEMRYLREAAKEFAQTHPDRAAMLDLDKAGTPDPYVERLFEGFAFSMGRLREKIDDDLPELTESLVSMLWPHYLRTIPSLSVVALSPDVPAMNMAETLSAGLEISSRPVGPKNTVCRYRTTRDLTLNPLAVEKVIMTTEPDGRSLLRVRFACSTQADWPQTDLRHLPLYLGEDRVTGSSLHLWLTKRQAALYIRLPGQTERIALDGYFSPGGFAEEDRLWPKGDSAFSGYQLLLEYFTFREKFMFVHLNGLENITLPAGTAYFDIEVVFSQVWQSDLPVTDSSLRLHCVPVINLFTLEADPLIISGLESEYLLRPKRLQDGHTEIYSVDSVNGSGRTGEAHYVPFTSFRHQGGMMRRHAPERYYHTRVKRGVTGMHDTWLILGGQQWEADRMLERETVSLRITGTNGQLPRRALQSTLLDRCEQVYDTPLTVRNLCKPTLPAYPPAEDRFHWRVMSHLGSRFLNMMSSALVLRGTLSLYNWRDDELNNRRLDAILDVRHHRIQRFEDGFLLRGLDVEVTLDSNGFTGEGDIHLFGELLNRFFALYADMNQFNQLTLIVQPEGKCIRWKENHSPRLPG</sequence>
<evidence type="ECO:0000313" key="2">
    <source>
        <dbReference type="Proteomes" id="UP000033679"/>
    </source>
</evidence>